<proteinExistence type="predicted"/>
<dbReference type="AlphaFoldDB" id="A0A9N9G5H0"/>
<accession>A0A9N9G5H0</accession>
<organism evidence="1 2">
    <name type="scientific">Funneliformis caledonium</name>
    <dbReference type="NCBI Taxonomy" id="1117310"/>
    <lineage>
        <taxon>Eukaryota</taxon>
        <taxon>Fungi</taxon>
        <taxon>Fungi incertae sedis</taxon>
        <taxon>Mucoromycota</taxon>
        <taxon>Glomeromycotina</taxon>
        <taxon>Glomeromycetes</taxon>
        <taxon>Glomerales</taxon>
        <taxon>Glomeraceae</taxon>
        <taxon>Funneliformis</taxon>
    </lineage>
</organism>
<dbReference type="Proteomes" id="UP000789570">
    <property type="component" value="Unassembled WGS sequence"/>
</dbReference>
<dbReference type="EMBL" id="CAJVPQ010001992">
    <property type="protein sequence ID" value="CAG8578711.1"/>
    <property type="molecule type" value="Genomic_DNA"/>
</dbReference>
<protein>
    <submittedName>
        <fullName evidence="1">2546_t:CDS:1</fullName>
    </submittedName>
</protein>
<evidence type="ECO:0000313" key="1">
    <source>
        <dbReference type="EMBL" id="CAG8578711.1"/>
    </source>
</evidence>
<feature type="non-terminal residue" evidence="1">
    <location>
        <position position="1"/>
    </location>
</feature>
<gene>
    <name evidence="1" type="ORF">FCALED_LOCUS7481</name>
</gene>
<keyword evidence="2" id="KW-1185">Reference proteome</keyword>
<comment type="caution">
    <text evidence="1">The sequence shown here is derived from an EMBL/GenBank/DDBJ whole genome shotgun (WGS) entry which is preliminary data.</text>
</comment>
<sequence>ILKEFMEGKRVKYFAYEFSRISSVLNLENQKFQNLVKLAGEVQPFVKMVKYNDLIVTISDFD</sequence>
<reference evidence="1" key="1">
    <citation type="submission" date="2021-06" db="EMBL/GenBank/DDBJ databases">
        <authorList>
            <person name="Kallberg Y."/>
            <person name="Tangrot J."/>
            <person name="Rosling A."/>
        </authorList>
    </citation>
    <scope>NUCLEOTIDE SEQUENCE</scope>
    <source>
        <strain evidence="1">UK204</strain>
    </source>
</reference>
<evidence type="ECO:0000313" key="2">
    <source>
        <dbReference type="Proteomes" id="UP000789570"/>
    </source>
</evidence>
<name>A0A9N9G5H0_9GLOM</name>